<comment type="caution">
    <text evidence="2">The sequence shown here is derived from an EMBL/GenBank/DDBJ whole genome shotgun (WGS) entry which is preliminary data.</text>
</comment>
<organism evidence="2 3">
    <name type="scientific">Niastella caeni</name>
    <dbReference type="NCBI Taxonomy" id="2569763"/>
    <lineage>
        <taxon>Bacteria</taxon>
        <taxon>Pseudomonadati</taxon>
        <taxon>Bacteroidota</taxon>
        <taxon>Chitinophagia</taxon>
        <taxon>Chitinophagales</taxon>
        <taxon>Chitinophagaceae</taxon>
        <taxon>Niastella</taxon>
    </lineage>
</organism>
<dbReference type="EMBL" id="STFF01000003">
    <property type="protein sequence ID" value="THU39494.1"/>
    <property type="molecule type" value="Genomic_DNA"/>
</dbReference>
<feature type="transmembrane region" description="Helical" evidence="1">
    <location>
        <begin position="293"/>
        <end position="310"/>
    </location>
</feature>
<keyword evidence="3" id="KW-1185">Reference proteome</keyword>
<feature type="transmembrane region" description="Helical" evidence="1">
    <location>
        <begin position="30"/>
        <end position="48"/>
    </location>
</feature>
<dbReference type="Proteomes" id="UP000306918">
    <property type="component" value="Unassembled WGS sequence"/>
</dbReference>
<dbReference type="AlphaFoldDB" id="A0A4S8HZ91"/>
<sequence length="335" mass="39316">MRYNALIYPLIAGLAFCLSNLSVRNKIAGLGLGLVLCGLFAGFTMWRYKKLTDYWQYSPFSGWQFANNAMYAYRYVDSAEWKPVPQKYQALDNMIRDFNARTRHLLMDPKEKEQTSTFYMWSRGMPLMDYRDSLFKNTKYASSDFEFKKWASMGPLYKDYGIYIIRQYPFHFLRHFVWPNSHKYYAPPVEFLDEYNSGKKHVNDQAKTWFGYKSTKIKTRMLDNNVWILDFYPILSGIINGVMLFGLLYYLLLKGWQHNTTFNKTLILAGAVWLINAGFTIFASSAALRFQSFPIILTTTFALLLVDWMAQLMRTMKQEQNKQEAINEQLPQAIA</sequence>
<keyword evidence="1" id="KW-1133">Transmembrane helix</keyword>
<name>A0A4S8HZ91_9BACT</name>
<feature type="transmembrane region" description="Helical" evidence="1">
    <location>
        <begin position="6"/>
        <end position="23"/>
    </location>
</feature>
<protein>
    <submittedName>
        <fullName evidence="2">Uncharacterized protein</fullName>
    </submittedName>
</protein>
<dbReference type="RefSeq" id="WP_136577626.1">
    <property type="nucleotide sequence ID" value="NZ_STFF01000003.1"/>
</dbReference>
<reference evidence="2 3" key="1">
    <citation type="submission" date="2019-04" db="EMBL/GenBank/DDBJ databases">
        <title>Niastella caeni sp. nov., isolated from activated sludge.</title>
        <authorList>
            <person name="Sheng M."/>
        </authorList>
    </citation>
    <scope>NUCLEOTIDE SEQUENCE [LARGE SCALE GENOMIC DNA]</scope>
    <source>
        <strain evidence="2 3">HX-2-15</strain>
    </source>
</reference>
<evidence type="ECO:0000256" key="1">
    <source>
        <dbReference type="SAM" id="Phobius"/>
    </source>
</evidence>
<proteinExistence type="predicted"/>
<feature type="transmembrane region" description="Helical" evidence="1">
    <location>
        <begin position="265"/>
        <end position="287"/>
    </location>
</feature>
<evidence type="ECO:0000313" key="2">
    <source>
        <dbReference type="EMBL" id="THU39494.1"/>
    </source>
</evidence>
<keyword evidence="1" id="KW-0472">Membrane</keyword>
<evidence type="ECO:0000313" key="3">
    <source>
        <dbReference type="Proteomes" id="UP000306918"/>
    </source>
</evidence>
<keyword evidence="1" id="KW-0812">Transmembrane</keyword>
<feature type="transmembrane region" description="Helical" evidence="1">
    <location>
        <begin position="231"/>
        <end position="253"/>
    </location>
</feature>
<accession>A0A4S8HZ91</accession>
<gene>
    <name evidence="2" type="ORF">FAM09_13400</name>
</gene>
<dbReference type="OrthoDB" id="636847at2"/>